<organism evidence="2 3">
    <name type="scientific">Kibdelosporangium banguiense</name>
    <dbReference type="NCBI Taxonomy" id="1365924"/>
    <lineage>
        <taxon>Bacteria</taxon>
        <taxon>Bacillati</taxon>
        <taxon>Actinomycetota</taxon>
        <taxon>Actinomycetes</taxon>
        <taxon>Pseudonocardiales</taxon>
        <taxon>Pseudonocardiaceae</taxon>
        <taxon>Kibdelosporangium</taxon>
    </lineage>
</organism>
<keyword evidence="3" id="KW-1185">Reference proteome</keyword>
<gene>
    <name evidence="2" type="ORF">JOF56_000974</name>
</gene>
<proteinExistence type="predicted"/>
<evidence type="ECO:0000256" key="1">
    <source>
        <dbReference type="SAM" id="Phobius"/>
    </source>
</evidence>
<keyword evidence="1" id="KW-0472">Membrane</keyword>
<dbReference type="RefSeq" id="WP_209634920.1">
    <property type="nucleotide sequence ID" value="NZ_JAGINW010000001.1"/>
</dbReference>
<accession>A0ABS4T9H9</accession>
<comment type="caution">
    <text evidence="2">The sequence shown here is derived from an EMBL/GenBank/DDBJ whole genome shotgun (WGS) entry which is preliminary data.</text>
</comment>
<evidence type="ECO:0000313" key="2">
    <source>
        <dbReference type="EMBL" id="MBP2320589.1"/>
    </source>
</evidence>
<dbReference type="EMBL" id="JAGINW010000001">
    <property type="protein sequence ID" value="MBP2320589.1"/>
    <property type="molecule type" value="Genomic_DNA"/>
</dbReference>
<evidence type="ECO:0000313" key="3">
    <source>
        <dbReference type="Proteomes" id="UP001519332"/>
    </source>
</evidence>
<keyword evidence="1" id="KW-1133">Transmembrane helix</keyword>
<protein>
    <submittedName>
        <fullName evidence="2">Uncharacterized protein</fullName>
    </submittedName>
</protein>
<sequence length="278" mass="30089">MITEDELRDRLHAESVRLMPRGDLLKTVAEGHARRHKRARAGLVGGSIAATALVVALLGGLFTSSTPLPIESASPGQAAIVRKAKQATAAANNMIMHVTTNNMIAQFTPGTTEGHSVESPTVSTAASWALRSEKLARISWPDKFDRIVRPGYKEEIDYPARTVGFFDGYRLGDDVVAEVSGSGVGDPNSWFDQITEVRPNDGGIHLIGVRRGLRVEIWLDARTYLPNRAVFGNYTMAIDWLPATAENRKLLEHTIPDGFARKPGESLGGGAIPTLPTN</sequence>
<keyword evidence="1" id="KW-0812">Transmembrane</keyword>
<dbReference type="Proteomes" id="UP001519332">
    <property type="component" value="Unassembled WGS sequence"/>
</dbReference>
<feature type="transmembrane region" description="Helical" evidence="1">
    <location>
        <begin position="41"/>
        <end position="62"/>
    </location>
</feature>
<reference evidence="2 3" key="1">
    <citation type="submission" date="2021-03" db="EMBL/GenBank/DDBJ databases">
        <title>Sequencing the genomes of 1000 actinobacteria strains.</title>
        <authorList>
            <person name="Klenk H.-P."/>
        </authorList>
    </citation>
    <scope>NUCLEOTIDE SEQUENCE [LARGE SCALE GENOMIC DNA]</scope>
    <source>
        <strain evidence="2 3">DSM 46670</strain>
    </source>
</reference>
<name>A0ABS4T9H9_9PSEU</name>